<protein>
    <submittedName>
        <fullName evidence="2">Uncharacterized protein</fullName>
    </submittedName>
</protein>
<comment type="caution">
    <text evidence="2">The sequence shown here is derived from an EMBL/GenBank/DDBJ whole genome shotgun (WGS) entry which is preliminary data.</text>
</comment>
<organism evidence="2 3">
    <name type="scientific">Cannabis sativa</name>
    <name type="common">Hemp</name>
    <name type="synonym">Marijuana</name>
    <dbReference type="NCBI Taxonomy" id="3483"/>
    <lineage>
        <taxon>Eukaryota</taxon>
        <taxon>Viridiplantae</taxon>
        <taxon>Streptophyta</taxon>
        <taxon>Embryophyta</taxon>
        <taxon>Tracheophyta</taxon>
        <taxon>Spermatophyta</taxon>
        <taxon>Magnoliopsida</taxon>
        <taxon>eudicotyledons</taxon>
        <taxon>Gunneridae</taxon>
        <taxon>Pentapetalae</taxon>
        <taxon>rosids</taxon>
        <taxon>fabids</taxon>
        <taxon>Rosales</taxon>
        <taxon>Cannabaceae</taxon>
        <taxon>Cannabis</taxon>
    </lineage>
</organism>
<dbReference type="AlphaFoldDB" id="A0A7J6EZV8"/>
<sequence length="120" mass="13983">MARLRTTMDSAIWDLDVATPESLKAPLRLYQVSHSPWTLLEQVQLLKYIKSPSYEMGFLLALSLFTFLLYPRILIYRRVTTRSKSEACGVERVNKFRAGNEDRQAEEDHHIGMRIDRDPV</sequence>
<proteinExistence type="predicted"/>
<name>A0A7J6EZV8_CANSA</name>
<evidence type="ECO:0000256" key="1">
    <source>
        <dbReference type="SAM" id="Phobius"/>
    </source>
</evidence>
<feature type="transmembrane region" description="Helical" evidence="1">
    <location>
        <begin position="56"/>
        <end position="75"/>
    </location>
</feature>
<reference evidence="2 3" key="1">
    <citation type="journal article" date="2020" name="bioRxiv">
        <title>Sequence and annotation of 42 cannabis genomes reveals extensive copy number variation in cannabinoid synthesis and pathogen resistance genes.</title>
        <authorList>
            <person name="Mckernan K.J."/>
            <person name="Helbert Y."/>
            <person name="Kane L.T."/>
            <person name="Ebling H."/>
            <person name="Zhang L."/>
            <person name="Liu B."/>
            <person name="Eaton Z."/>
            <person name="Mclaughlin S."/>
            <person name="Kingan S."/>
            <person name="Baybayan P."/>
            <person name="Concepcion G."/>
            <person name="Jordan M."/>
            <person name="Riva A."/>
            <person name="Barbazuk W."/>
            <person name="Harkins T."/>
        </authorList>
    </citation>
    <scope>NUCLEOTIDE SEQUENCE [LARGE SCALE GENOMIC DNA]</scope>
    <source>
        <strain evidence="3">cv. Jamaican Lion 4</strain>
        <tissue evidence="2">Leaf</tissue>
    </source>
</reference>
<keyword evidence="1" id="KW-0472">Membrane</keyword>
<evidence type="ECO:0000313" key="3">
    <source>
        <dbReference type="Proteomes" id="UP000525078"/>
    </source>
</evidence>
<dbReference type="Proteomes" id="UP000525078">
    <property type="component" value="Unassembled WGS sequence"/>
</dbReference>
<gene>
    <name evidence="2" type="ORF">F8388_000556</name>
</gene>
<keyword evidence="1" id="KW-1133">Transmembrane helix</keyword>
<evidence type="ECO:0000313" key="2">
    <source>
        <dbReference type="EMBL" id="KAF4363973.1"/>
    </source>
</evidence>
<accession>A0A7J6EZV8</accession>
<dbReference type="EMBL" id="JAATIP010000171">
    <property type="protein sequence ID" value="KAF4363973.1"/>
    <property type="molecule type" value="Genomic_DNA"/>
</dbReference>
<keyword evidence="1" id="KW-0812">Transmembrane</keyword>